<protein>
    <submittedName>
        <fullName evidence="2">Uncharacterized ACR, COG1399</fullName>
    </submittedName>
</protein>
<proteinExistence type="predicted"/>
<dbReference type="EMBL" id="FODS01000005">
    <property type="protein sequence ID" value="SEO43898.1"/>
    <property type="molecule type" value="Genomic_DNA"/>
</dbReference>
<feature type="region of interest" description="Disordered" evidence="1">
    <location>
        <begin position="154"/>
        <end position="185"/>
    </location>
</feature>
<dbReference type="STRING" id="569882.SAMN04490248_10590"/>
<dbReference type="Proteomes" id="UP000198893">
    <property type="component" value="Unassembled WGS sequence"/>
</dbReference>
<dbReference type="RefSeq" id="WP_093116565.1">
    <property type="nucleotide sequence ID" value="NZ_FODS01000005.1"/>
</dbReference>
<sequence>MTGISPQDSVFRVSKLPQNGATAFALRPGAEAMKALAEELGLLSLRKLSFQGEISALGDRDWQLLGKLGATVVQPCVVTLDPVTTRIDVDVERRFVADMELPDTEEEVEMPEDENAEPLRATIDVAAVMAEALALNLPLYPRAGEAELGEAVFTRPGKSPMRDEDVRPFSGLAGLRDKLDDSEDK</sequence>
<evidence type="ECO:0000256" key="1">
    <source>
        <dbReference type="SAM" id="MobiDB-lite"/>
    </source>
</evidence>
<feature type="compositionally biased region" description="Basic and acidic residues" evidence="1">
    <location>
        <begin position="175"/>
        <end position="185"/>
    </location>
</feature>
<dbReference type="Pfam" id="PF02620">
    <property type="entry name" value="YceD"/>
    <property type="match status" value="1"/>
</dbReference>
<reference evidence="2 3" key="1">
    <citation type="submission" date="2016-10" db="EMBL/GenBank/DDBJ databases">
        <authorList>
            <person name="de Groot N.N."/>
        </authorList>
    </citation>
    <scope>NUCLEOTIDE SEQUENCE [LARGE SCALE GENOMIC DNA]</scope>
    <source>
        <strain evidence="2 3">DSM 27842</strain>
    </source>
</reference>
<gene>
    <name evidence="2" type="ORF">SAMN04490248_10590</name>
</gene>
<name>A0A1H8PQC9_9RHOB</name>
<evidence type="ECO:0000313" key="3">
    <source>
        <dbReference type="Proteomes" id="UP000198893"/>
    </source>
</evidence>
<dbReference type="OrthoDB" id="8443793at2"/>
<keyword evidence="3" id="KW-1185">Reference proteome</keyword>
<evidence type="ECO:0000313" key="2">
    <source>
        <dbReference type="EMBL" id="SEO43898.1"/>
    </source>
</evidence>
<organism evidence="2 3">
    <name type="scientific">Salinihabitans flavidus</name>
    <dbReference type="NCBI Taxonomy" id="569882"/>
    <lineage>
        <taxon>Bacteria</taxon>
        <taxon>Pseudomonadati</taxon>
        <taxon>Pseudomonadota</taxon>
        <taxon>Alphaproteobacteria</taxon>
        <taxon>Rhodobacterales</taxon>
        <taxon>Roseobacteraceae</taxon>
        <taxon>Salinihabitans</taxon>
    </lineage>
</organism>
<dbReference type="AlphaFoldDB" id="A0A1H8PQC9"/>
<accession>A0A1H8PQC9</accession>
<dbReference type="InterPro" id="IPR003772">
    <property type="entry name" value="YceD"/>
</dbReference>